<evidence type="ECO:0000256" key="8">
    <source>
        <dbReference type="ARBA" id="ARBA00022833"/>
    </source>
</evidence>
<keyword evidence="3 9" id="KW-0698">rRNA processing</keyword>
<sequence>MILTIDSDAPVAPELTALLRRVMAACLSVEGLPDNCCAYLRLTDDAEIHEINLSQRGVDRATDVLSFPSVNYRRGTARDNLPLLRREYDPEQGGMFLGDIVISLERARAQAAEYGHSPQREIGYLTAHALFHLMGYDHMVDSDRAVMRAREEAAMALVDLKRD</sequence>
<evidence type="ECO:0000256" key="1">
    <source>
        <dbReference type="ARBA" id="ARBA00010875"/>
    </source>
</evidence>
<feature type="binding site" evidence="9">
    <location>
        <position position="138"/>
    </location>
    <ligand>
        <name>Zn(2+)</name>
        <dbReference type="ChEBI" id="CHEBI:29105"/>
        <note>catalytic</note>
    </ligand>
</feature>
<evidence type="ECO:0000313" key="11">
    <source>
        <dbReference type="Proteomes" id="UP000824123"/>
    </source>
</evidence>
<dbReference type="SUPFAM" id="SSF55486">
    <property type="entry name" value="Metalloproteases ('zincins'), catalytic domain"/>
    <property type="match status" value="1"/>
</dbReference>
<dbReference type="Proteomes" id="UP000824123">
    <property type="component" value="Unassembled WGS sequence"/>
</dbReference>
<keyword evidence="6 9" id="KW-0255">Endonuclease</keyword>
<dbReference type="InterPro" id="IPR002036">
    <property type="entry name" value="YbeY"/>
</dbReference>
<keyword evidence="9" id="KW-0963">Cytoplasm</keyword>
<dbReference type="PANTHER" id="PTHR46986:SF1">
    <property type="entry name" value="ENDORIBONUCLEASE YBEY, CHLOROPLASTIC"/>
    <property type="match status" value="1"/>
</dbReference>
<gene>
    <name evidence="9 10" type="primary">ybeY</name>
    <name evidence="10" type="ORF">IAC59_02235</name>
</gene>
<reference evidence="10" key="1">
    <citation type="submission" date="2020-10" db="EMBL/GenBank/DDBJ databases">
        <authorList>
            <person name="Gilroy R."/>
        </authorList>
    </citation>
    <scope>NUCLEOTIDE SEQUENCE</scope>
    <source>
        <strain evidence="10">ChiSxjej2B14-8506</strain>
    </source>
</reference>
<dbReference type="GO" id="GO:0004222">
    <property type="term" value="F:metalloendopeptidase activity"/>
    <property type="evidence" value="ECO:0007669"/>
    <property type="project" value="InterPro"/>
</dbReference>
<dbReference type="EC" id="3.1.-.-" evidence="9"/>
<evidence type="ECO:0000256" key="9">
    <source>
        <dbReference type="HAMAP-Rule" id="MF_00009"/>
    </source>
</evidence>
<dbReference type="AlphaFoldDB" id="A0A9D1S4A9"/>
<dbReference type="Gene3D" id="3.40.390.30">
    <property type="entry name" value="Metalloproteases ('zincins'), catalytic domain"/>
    <property type="match status" value="1"/>
</dbReference>
<dbReference type="GO" id="GO:0004521">
    <property type="term" value="F:RNA endonuclease activity"/>
    <property type="evidence" value="ECO:0007669"/>
    <property type="project" value="UniProtKB-UniRule"/>
</dbReference>
<dbReference type="InterPro" id="IPR023091">
    <property type="entry name" value="MetalPrtase_cat_dom_sf_prd"/>
</dbReference>
<accession>A0A9D1S4A9</accession>
<dbReference type="GO" id="GO:0008270">
    <property type="term" value="F:zinc ion binding"/>
    <property type="evidence" value="ECO:0007669"/>
    <property type="project" value="UniProtKB-UniRule"/>
</dbReference>
<dbReference type="HAMAP" id="MF_00009">
    <property type="entry name" value="Endoribonucl_YbeY"/>
    <property type="match status" value="1"/>
</dbReference>
<evidence type="ECO:0000256" key="4">
    <source>
        <dbReference type="ARBA" id="ARBA00022722"/>
    </source>
</evidence>
<comment type="caution">
    <text evidence="10">The sequence shown here is derived from an EMBL/GenBank/DDBJ whole genome shotgun (WGS) entry which is preliminary data.</text>
</comment>
<keyword evidence="5 9" id="KW-0479">Metal-binding</keyword>
<keyword evidence="7 9" id="KW-0378">Hydrolase</keyword>
<feature type="binding site" evidence="9">
    <location>
        <position position="128"/>
    </location>
    <ligand>
        <name>Zn(2+)</name>
        <dbReference type="ChEBI" id="CHEBI:29105"/>
        <note>catalytic</note>
    </ligand>
</feature>
<name>A0A9D1S4A9_9FIRM</name>
<dbReference type="EMBL" id="DVNK01000016">
    <property type="protein sequence ID" value="HIU46057.1"/>
    <property type="molecule type" value="Genomic_DNA"/>
</dbReference>
<reference evidence="10" key="2">
    <citation type="journal article" date="2021" name="PeerJ">
        <title>Extensive microbial diversity within the chicken gut microbiome revealed by metagenomics and culture.</title>
        <authorList>
            <person name="Gilroy R."/>
            <person name="Ravi A."/>
            <person name="Getino M."/>
            <person name="Pursley I."/>
            <person name="Horton D.L."/>
            <person name="Alikhan N.F."/>
            <person name="Baker D."/>
            <person name="Gharbi K."/>
            <person name="Hall N."/>
            <person name="Watson M."/>
            <person name="Adriaenssens E.M."/>
            <person name="Foster-Nyarko E."/>
            <person name="Jarju S."/>
            <person name="Secka A."/>
            <person name="Antonio M."/>
            <person name="Oren A."/>
            <person name="Chaudhuri R.R."/>
            <person name="La Ragione R."/>
            <person name="Hildebrand F."/>
            <person name="Pallen M.J."/>
        </authorList>
    </citation>
    <scope>NUCLEOTIDE SEQUENCE</scope>
    <source>
        <strain evidence="10">ChiSxjej2B14-8506</strain>
    </source>
</reference>
<keyword evidence="4 9" id="KW-0540">Nuclease</keyword>
<proteinExistence type="inferred from homology"/>
<comment type="subcellular location">
    <subcellularLocation>
        <location evidence="9">Cytoplasm</location>
    </subcellularLocation>
</comment>
<evidence type="ECO:0000256" key="6">
    <source>
        <dbReference type="ARBA" id="ARBA00022759"/>
    </source>
</evidence>
<comment type="function">
    <text evidence="9">Single strand-specific metallo-endoribonuclease involved in late-stage 70S ribosome quality control and in maturation of the 3' terminus of the 16S rRNA.</text>
</comment>
<dbReference type="GO" id="GO:0005737">
    <property type="term" value="C:cytoplasm"/>
    <property type="evidence" value="ECO:0007669"/>
    <property type="project" value="UniProtKB-SubCell"/>
</dbReference>
<dbReference type="GO" id="GO:0006364">
    <property type="term" value="P:rRNA processing"/>
    <property type="evidence" value="ECO:0007669"/>
    <property type="project" value="UniProtKB-UniRule"/>
</dbReference>
<feature type="binding site" evidence="9">
    <location>
        <position position="132"/>
    </location>
    <ligand>
        <name>Zn(2+)</name>
        <dbReference type="ChEBI" id="CHEBI:29105"/>
        <note>catalytic</note>
    </ligand>
</feature>
<dbReference type="Pfam" id="PF02130">
    <property type="entry name" value="YbeY"/>
    <property type="match status" value="1"/>
</dbReference>
<evidence type="ECO:0000256" key="2">
    <source>
        <dbReference type="ARBA" id="ARBA00022517"/>
    </source>
</evidence>
<keyword evidence="8 9" id="KW-0862">Zinc</keyword>
<evidence type="ECO:0000256" key="7">
    <source>
        <dbReference type="ARBA" id="ARBA00022801"/>
    </source>
</evidence>
<comment type="similarity">
    <text evidence="1 9">Belongs to the endoribonuclease YbeY family.</text>
</comment>
<evidence type="ECO:0000256" key="5">
    <source>
        <dbReference type="ARBA" id="ARBA00022723"/>
    </source>
</evidence>
<dbReference type="NCBIfam" id="TIGR00043">
    <property type="entry name" value="rRNA maturation RNase YbeY"/>
    <property type="match status" value="1"/>
</dbReference>
<evidence type="ECO:0000256" key="3">
    <source>
        <dbReference type="ARBA" id="ARBA00022552"/>
    </source>
</evidence>
<evidence type="ECO:0000313" key="10">
    <source>
        <dbReference type="EMBL" id="HIU46057.1"/>
    </source>
</evidence>
<protein>
    <recommendedName>
        <fullName evidence="9">Endoribonuclease YbeY</fullName>
        <ecNumber evidence="9">3.1.-.-</ecNumber>
    </recommendedName>
</protein>
<comment type="cofactor">
    <cofactor evidence="9">
        <name>Zn(2+)</name>
        <dbReference type="ChEBI" id="CHEBI:29105"/>
    </cofactor>
    <text evidence="9">Binds 1 zinc ion.</text>
</comment>
<keyword evidence="2 9" id="KW-0690">Ribosome biogenesis</keyword>
<organism evidence="10 11">
    <name type="scientific">Candidatus Fimadaptatus faecigallinarum</name>
    <dbReference type="NCBI Taxonomy" id="2840814"/>
    <lineage>
        <taxon>Bacteria</taxon>
        <taxon>Bacillati</taxon>
        <taxon>Bacillota</taxon>
        <taxon>Clostridia</taxon>
        <taxon>Eubacteriales</taxon>
        <taxon>Candidatus Fimadaptatus</taxon>
    </lineage>
</organism>
<dbReference type="PANTHER" id="PTHR46986">
    <property type="entry name" value="ENDORIBONUCLEASE YBEY, CHLOROPLASTIC"/>
    <property type="match status" value="1"/>
</dbReference>